<keyword evidence="4" id="KW-0315">Glutamine amidotransferase</keyword>
<accession>A0A6J7G478</accession>
<dbReference type="SUPFAM" id="SSF56235">
    <property type="entry name" value="N-terminal nucleophile aminohydrolases (Ntn hydrolases)"/>
    <property type="match status" value="1"/>
</dbReference>
<dbReference type="GO" id="GO:0006529">
    <property type="term" value="P:asparagine biosynthetic process"/>
    <property type="evidence" value="ECO:0007669"/>
    <property type="project" value="InterPro"/>
</dbReference>
<dbReference type="Gene3D" id="3.40.50.620">
    <property type="entry name" value="HUPs"/>
    <property type="match status" value="1"/>
</dbReference>
<dbReference type="Pfam" id="PF00733">
    <property type="entry name" value="Asn_synthase"/>
    <property type="match status" value="1"/>
</dbReference>
<feature type="domain" description="Glutamine amidotransferase type-2" evidence="5">
    <location>
        <begin position="2"/>
        <end position="215"/>
    </location>
</feature>
<name>A0A6J7G478_9ZZZZ</name>
<evidence type="ECO:0000259" key="5">
    <source>
        <dbReference type="PROSITE" id="PS51278"/>
    </source>
</evidence>
<dbReference type="GO" id="GO:0004066">
    <property type="term" value="F:asparagine synthase (glutamine-hydrolyzing) activity"/>
    <property type="evidence" value="ECO:0007669"/>
    <property type="project" value="InterPro"/>
</dbReference>
<dbReference type="InterPro" id="IPR001962">
    <property type="entry name" value="Asn_synthase"/>
</dbReference>
<dbReference type="GO" id="GO:0005829">
    <property type="term" value="C:cytosol"/>
    <property type="evidence" value="ECO:0007669"/>
    <property type="project" value="TreeGrafter"/>
</dbReference>
<dbReference type="InterPro" id="IPR017932">
    <property type="entry name" value="GATase_2_dom"/>
</dbReference>
<evidence type="ECO:0000256" key="2">
    <source>
        <dbReference type="ARBA" id="ARBA00022741"/>
    </source>
</evidence>
<dbReference type="InterPro" id="IPR029055">
    <property type="entry name" value="Ntn_hydrolases_N"/>
</dbReference>
<keyword evidence="3" id="KW-0067">ATP-binding</keyword>
<sequence length="624" mass="70799">MCGIAGVLGPAEITEPLLGRMLHCIEHRGPDDEGRLVTPTFAFGMRRLAIQDIAGGHQPMWSVDRSAVIVFNGEIYNFKELREELASSGYRFSTHCDTEVIVALYERIGRTDPVAMLNRLRGMFAIAIHDIERDVLFLARDQFGIKPLYLHTVDGRIASFGSEIKSLLEDPSLARRVNDEAVINYLAFQYNPLTKTMFEGIRRVPPATYLLVSPRTGEFTEFPYWSYHFSAPTPATETATQSRIKDVMRDSVEHHMISDVPVGAFLSGGVDSAITVTLMQERRRALGLDNVKTFTIGFDEVSELAEAREVSDRIGSDHHEIRVNMSEYLEVLEDISWHFDEPVADPSAVALYFLARAAREQVTVVLSGEGADELFGGYRIYREPLSLRPISRQPNWVQRSLLAPASKIGASYPGRNYLRRGLTPFDERFIGNAYIFRPDEMRALWKSELPTPVHVLPGVELGASIHEFDDLSESRRMQLVDISYWMPGDILAKADRMTMAHSLELRVPYLDMQVASVSAGIPDAWKYRDGTTKWILREAFRDILPSSTAARAKLGFPTPLRHWLKQDPEWFRSRILDDSYIRAQMNTAPIERLFADHANGERDTSRKIYILLMLALWRRAFNAV</sequence>
<reference evidence="6" key="1">
    <citation type="submission" date="2020-05" db="EMBL/GenBank/DDBJ databases">
        <authorList>
            <person name="Chiriac C."/>
            <person name="Salcher M."/>
            <person name="Ghai R."/>
            <person name="Kavagutti S V."/>
        </authorList>
    </citation>
    <scope>NUCLEOTIDE SEQUENCE</scope>
</reference>
<dbReference type="CDD" id="cd01991">
    <property type="entry name" value="Asn_synthase_B_C"/>
    <property type="match status" value="1"/>
</dbReference>
<protein>
    <submittedName>
        <fullName evidence="6">Unannotated protein</fullName>
    </submittedName>
</protein>
<dbReference type="Pfam" id="PF13537">
    <property type="entry name" value="GATase_7"/>
    <property type="match status" value="1"/>
</dbReference>
<gene>
    <name evidence="6" type="ORF">UFOPK3610_00073</name>
</gene>
<dbReference type="InterPro" id="IPR014729">
    <property type="entry name" value="Rossmann-like_a/b/a_fold"/>
</dbReference>
<dbReference type="Gene3D" id="3.60.20.10">
    <property type="entry name" value="Glutamine Phosphoribosylpyrophosphate, subunit 1, domain 1"/>
    <property type="match status" value="1"/>
</dbReference>
<dbReference type="InterPro" id="IPR033738">
    <property type="entry name" value="AsnB_N"/>
</dbReference>
<dbReference type="PIRSF" id="PIRSF001589">
    <property type="entry name" value="Asn_synthetase_glu-h"/>
    <property type="match status" value="1"/>
</dbReference>
<evidence type="ECO:0000256" key="3">
    <source>
        <dbReference type="ARBA" id="ARBA00022840"/>
    </source>
</evidence>
<dbReference type="GO" id="GO:0005524">
    <property type="term" value="F:ATP binding"/>
    <property type="evidence" value="ECO:0007669"/>
    <property type="project" value="UniProtKB-KW"/>
</dbReference>
<dbReference type="NCBIfam" id="TIGR01536">
    <property type="entry name" value="asn_synth_AEB"/>
    <property type="match status" value="1"/>
</dbReference>
<evidence type="ECO:0000256" key="4">
    <source>
        <dbReference type="ARBA" id="ARBA00022962"/>
    </source>
</evidence>
<dbReference type="InterPro" id="IPR051786">
    <property type="entry name" value="ASN_synthetase/amidase"/>
</dbReference>
<evidence type="ECO:0000313" key="6">
    <source>
        <dbReference type="EMBL" id="CAB4900125.1"/>
    </source>
</evidence>
<keyword evidence="2" id="KW-0547">Nucleotide-binding</keyword>
<organism evidence="6">
    <name type="scientific">freshwater metagenome</name>
    <dbReference type="NCBI Taxonomy" id="449393"/>
    <lineage>
        <taxon>unclassified sequences</taxon>
        <taxon>metagenomes</taxon>
        <taxon>ecological metagenomes</taxon>
    </lineage>
</organism>
<proteinExistence type="inferred from homology"/>
<dbReference type="AlphaFoldDB" id="A0A6J7G478"/>
<comment type="similarity">
    <text evidence="1">Belongs to the asparagine synthetase family.</text>
</comment>
<dbReference type="PROSITE" id="PS51278">
    <property type="entry name" value="GATASE_TYPE_2"/>
    <property type="match status" value="1"/>
</dbReference>
<dbReference type="InterPro" id="IPR006426">
    <property type="entry name" value="Asn_synth_AEB"/>
</dbReference>
<dbReference type="CDD" id="cd00712">
    <property type="entry name" value="AsnB"/>
    <property type="match status" value="1"/>
</dbReference>
<dbReference type="EMBL" id="CAFBMR010000001">
    <property type="protein sequence ID" value="CAB4900125.1"/>
    <property type="molecule type" value="Genomic_DNA"/>
</dbReference>
<dbReference type="PANTHER" id="PTHR43284:SF1">
    <property type="entry name" value="ASPARAGINE SYNTHETASE"/>
    <property type="match status" value="1"/>
</dbReference>
<dbReference type="SUPFAM" id="SSF52402">
    <property type="entry name" value="Adenine nucleotide alpha hydrolases-like"/>
    <property type="match status" value="1"/>
</dbReference>
<evidence type="ECO:0000256" key="1">
    <source>
        <dbReference type="ARBA" id="ARBA00005752"/>
    </source>
</evidence>
<dbReference type="PANTHER" id="PTHR43284">
    <property type="entry name" value="ASPARAGINE SYNTHETASE (GLUTAMINE-HYDROLYZING)"/>
    <property type="match status" value="1"/>
</dbReference>